<dbReference type="FunFam" id="2.60.40.10:FF:000031">
    <property type="entry name" value="Myosin-binding protein C, slow type"/>
    <property type="match status" value="1"/>
</dbReference>
<dbReference type="InterPro" id="IPR036179">
    <property type="entry name" value="Ig-like_dom_sf"/>
</dbReference>
<evidence type="ECO:0000256" key="3">
    <source>
        <dbReference type="ARBA" id="ARBA00022553"/>
    </source>
</evidence>
<dbReference type="GO" id="GO:0000922">
    <property type="term" value="C:spindle pole"/>
    <property type="evidence" value="ECO:0007669"/>
    <property type="project" value="TreeGrafter"/>
</dbReference>
<evidence type="ECO:0008006" key="12">
    <source>
        <dbReference type="Google" id="ProtNLM"/>
    </source>
</evidence>
<proteinExistence type="predicted"/>
<dbReference type="PANTHER" id="PTHR21584:SF1">
    <property type="entry name" value="PROLINE_SERINE-RICH COILED-COIL PROTEIN 1"/>
    <property type="match status" value="1"/>
</dbReference>
<feature type="compositionally biased region" description="Low complexity" evidence="7">
    <location>
        <begin position="471"/>
        <end position="487"/>
    </location>
</feature>
<feature type="region of interest" description="Disordered" evidence="7">
    <location>
        <begin position="358"/>
        <end position="405"/>
    </location>
</feature>
<dbReference type="CDD" id="cd00063">
    <property type="entry name" value="FN3"/>
    <property type="match status" value="1"/>
</dbReference>
<accession>A0AB34GVZ5</accession>
<keyword evidence="5" id="KW-0206">Cytoskeleton</keyword>
<evidence type="ECO:0000256" key="5">
    <source>
        <dbReference type="ARBA" id="ARBA00023212"/>
    </source>
</evidence>
<evidence type="ECO:0000259" key="8">
    <source>
        <dbReference type="PROSITE" id="PS50835"/>
    </source>
</evidence>
<dbReference type="InterPro" id="IPR013783">
    <property type="entry name" value="Ig-like_fold"/>
</dbReference>
<evidence type="ECO:0000259" key="9">
    <source>
        <dbReference type="PROSITE" id="PS50853"/>
    </source>
</evidence>
<keyword evidence="3" id="KW-0597">Phosphoprotein</keyword>
<dbReference type="PANTHER" id="PTHR21584">
    <property type="entry name" value="DIFFERENTIAL DISPLAY AND ACTIVATED BY P53 DDA3 /G2 S PHASE EXPRESSED 1"/>
    <property type="match status" value="1"/>
</dbReference>
<feature type="compositionally biased region" description="Basic and acidic residues" evidence="7">
    <location>
        <begin position="451"/>
        <end position="463"/>
    </location>
</feature>
<dbReference type="EMBL" id="JAIQCJ010002042">
    <property type="protein sequence ID" value="KAJ8784652.1"/>
    <property type="molecule type" value="Genomic_DNA"/>
</dbReference>
<name>A0AB34GVZ5_ESCRO</name>
<organism evidence="10 11">
    <name type="scientific">Eschrichtius robustus</name>
    <name type="common">California gray whale</name>
    <name type="synonym">Eschrichtius gibbosus</name>
    <dbReference type="NCBI Taxonomy" id="9764"/>
    <lineage>
        <taxon>Eukaryota</taxon>
        <taxon>Metazoa</taxon>
        <taxon>Chordata</taxon>
        <taxon>Craniata</taxon>
        <taxon>Vertebrata</taxon>
        <taxon>Euteleostomi</taxon>
        <taxon>Mammalia</taxon>
        <taxon>Eutheria</taxon>
        <taxon>Laurasiatheria</taxon>
        <taxon>Artiodactyla</taxon>
        <taxon>Whippomorpha</taxon>
        <taxon>Cetacea</taxon>
        <taxon>Mysticeti</taxon>
        <taxon>Eschrichtiidae</taxon>
        <taxon>Eschrichtius</taxon>
    </lineage>
</organism>
<dbReference type="AlphaFoldDB" id="A0AB34GVZ5"/>
<dbReference type="InterPro" id="IPR013098">
    <property type="entry name" value="Ig_I-set"/>
</dbReference>
<dbReference type="SMART" id="SM00409">
    <property type="entry name" value="IG"/>
    <property type="match status" value="2"/>
</dbReference>
<feature type="domain" description="Ig-like" evidence="8">
    <location>
        <begin position="254"/>
        <end position="319"/>
    </location>
</feature>
<dbReference type="InterPro" id="IPR026657">
    <property type="entry name" value="DDA3/GTSE-1"/>
</dbReference>
<dbReference type="SUPFAM" id="SSF49265">
    <property type="entry name" value="Fibronectin type III"/>
    <property type="match status" value="1"/>
</dbReference>
<evidence type="ECO:0000256" key="6">
    <source>
        <dbReference type="ARBA" id="ARBA00023319"/>
    </source>
</evidence>
<dbReference type="SUPFAM" id="SSF48726">
    <property type="entry name" value="Immunoglobulin"/>
    <property type="match status" value="2"/>
</dbReference>
<dbReference type="InterPro" id="IPR003961">
    <property type="entry name" value="FN3_dom"/>
</dbReference>
<reference evidence="10 11" key="1">
    <citation type="submission" date="2022-11" db="EMBL/GenBank/DDBJ databases">
        <title>Whole genome sequence of Eschrichtius robustus ER-17-0199.</title>
        <authorList>
            <person name="Bruniche-Olsen A."/>
            <person name="Black A.N."/>
            <person name="Fields C.J."/>
            <person name="Walden K."/>
            <person name="Dewoody J.A."/>
        </authorList>
    </citation>
    <scope>NUCLEOTIDE SEQUENCE [LARGE SCALE GENOMIC DNA]</scope>
    <source>
        <strain evidence="10">ER-17-0199</strain>
        <tissue evidence="10">Blubber</tissue>
    </source>
</reference>
<keyword evidence="4" id="KW-0677">Repeat</keyword>
<evidence type="ECO:0000313" key="10">
    <source>
        <dbReference type="EMBL" id="KAJ8784652.1"/>
    </source>
</evidence>
<dbReference type="InterPro" id="IPR007110">
    <property type="entry name" value="Ig-like_dom"/>
</dbReference>
<dbReference type="Pfam" id="PF15259">
    <property type="entry name" value="GTSE1_N"/>
    <property type="match status" value="1"/>
</dbReference>
<dbReference type="InterPro" id="IPR003599">
    <property type="entry name" value="Ig_sub"/>
</dbReference>
<dbReference type="InterPro" id="IPR036116">
    <property type="entry name" value="FN3_sf"/>
</dbReference>
<evidence type="ECO:0000256" key="4">
    <source>
        <dbReference type="ARBA" id="ARBA00022737"/>
    </source>
</evidence>
<dbReference type="GO" id="GO:0030016">
    <property type="term" value="C:myofibril"/>
    <property type="evidence" value="ECO:0007669"/>
    <property type="project" value="UniProtKB-ARBA"/>
</dbReference>
<evidence type="ECO:0000313" key="11">
    <source>
        <dbReference type="Proteomes" id="UP001159641"/>
    </source>
</evidence>
<dbReference type="GO" id="GO:0008017">
    <property type="term" value="F:microtubule binding"/>
    <property type="evidence" value="ECO:0007669"/>
    <property type="project" value="TreeGrafter"/>
</dbReference>
<dbReference type="Pfam" id="PF07679">
    <property type="entry name" value="I-set"/>
    <property type="match status" value="2"/>
</dbReference>
<dbReference type="Gene3D" id="2.60.40.10">
    <property type="entry name" value="Immunoglobulins"/>
    <property type="match status" value="3"/>
</dbReference>
<keyword evidence="6" id="KW-0393">Immunoglobulin domain</keyword>
<sequence>MEAATALEVALGSTPKVKEASLAEMLTEPRLHLGGGPSAPFPSSCAPQKVIHGDGEAPQDLGPDHQALRQTYIRKVGDTLNLLIPFQGKPQPQAICTHDGCALDASHVSMWNGERDSILFIREAQRADSGHYQLRVQLGGLEATATIDTLVIERPGSPQSIKLRYPGVDSAPRHGNALLGYTVQKADTKSGLWLTALERHHRASCTVSNLIVGNSYALRVFAENQCGLSQTASVTADLAHIQRAATVYKTEGFLFCCVHAYPKPKTIWLKNKMDIQGNPKYRALIHLGICSLEIHKPGPFDGGIYTCKAVNPLGEASVDCRVDVKAPGSKLTFAPAGWNMEDLEEDVKFIADETLDFGGLSPSDSREEEDTAVSVTPEKPLRRGLSHRSDPNAVAPAPQSLRLSLGPLSPEKLEEILSEANRLATHLEQCALQERENTGEGPGPRRVKPSPRRETFVLKDSPVRDLLPTVSSLARSTPSPSSLTPRLRSSDRKLSVRALRATSGKRPSSMKRPSIFSSCPINSSSPGESRSQWESNSKPTYLRQTSLGCTAFYQQLSAPVSAAGSSC</sequence>
<comment type="subcellular location">
    <subcellularLocation>
        <location evidence="1">Cytoplasm</location>
        <location evidence="1">Cytoskeleton</location>
    </subcellularLocation>
</comment>
<comment type="caution">
    <text evidence="10">The sequence shown here is derived from an EMBL/GenBank/DDBJ whole genome shotgun (WGS) entry which is preliminary data.</text>
</comment>
<keyword evidence="2" id="KW-0963">Cytoplasm</keyword>
<keyword evidence="11" id="KW-1185">Reference proteome</keyword>
<feature type="compositionally biased region" description="Low complexity" evidence="7">
    <location>
        <begin position="513"/>
        <end position="529"/>
    </location>
</feature>
<dbReference type="GO" id="GO:0007080">
    <property type="term" value="P:mitotic metaphase chromosome alignment"/>
    <property type="evidence" value="ECO:0007669"/>
    <property type="project" value="TreeGrafter"/>
</dbReference>
<evidence type="ECO:0000256" key="2">
    <source>
        <dbReference type="ARBA" id="ARBA00022490"/>
    </source>
</evidence>
<dbReference type="FunFam" id="2.60.40.10:FF:000977">
    <property type="entry name" value="Myosin binding protein H like"/>
    <property type="match status" value="1"/>
</dbReference>
<feature type="region of interest" description="Disordered" evidence="7">
    <location>
        <begin position="433"/>
        <end position="539"/>
    </location>
</feature>
<feature type="compositionally biased region" description="Polar residues" evidence="7">
    <location>
        <begin position="530"/>
        <end position="539"/>
    </location>
</feature>
<dbReference type="InterPro" id="IPR032768">
    <property type="entry name" value="GTSE1_N"/>
</dbReference>
<evidence type="ECO:0000256" key="7">
    <source>
        <dbReference type="SAM" id="MobiDB-lite"/>
    </source>
</evidence>
<evidence type="ECO:0000256" key="1">
    <source>
        <dbReference type="ARBA" id="ARBA00004245"/>
    </source>
</evidence>
<dbReference type="GO" id="GO:0005876">
    <property type="term" value="C:spindle microtubule"/>
    <property type="evidence" value="ECO:0007669"/>
    <property type="project" value="TreeGrafter"/>
</dbReference>
<dbReference type="Proteomes" id="UP001159641">
    <property type="component" value="Unassembled WGS sequence"/>
</dbReference>
<dbReference type="PROSITE" id="PS50853">
    <property type="entry name" value="FN3"/>
    <property type="match status" value="1"/>
</dbReference>
<feature type="domain" description="Fibronectin type-III" evidence="9">
    <location>
        <begin position="146"/>
        <end position="244"/>
    </location>
</feature>
<gene>
    <name evidence="10" type="ORF">J1605_008003</name>
</gene>
<protein>
    <recommendedName>
        <fullName evidence="12">Myosin-binding protein H-like</fullName>
    </recommendedName>
</protein>
<dbReference type="PROSITE" id="PS50835">
    <property type="entry name" value="IG_LIKE"/>
    <property type="match status" value="1"/>
</dbReference>